<feature type="transmembrane region" description="Helical" evidence="7">
    <location>
        <begin position="269"/>
        <end position="297"/>
    </location>
</feature>
<feature type="transmembrane region" description="Helical" evidence="7">
    <location>
        <begin position="318"/>
        <end position="348"/>
    </location>
</feature>
<evidence type="ECO:0000256" key="3">
    <source>
        <dbReference type="ARBA" id="ARBA00022692"/>
    </source>
</evidence>
<evidence type="ECO:0000256" key="5">
    <source>
        <dbReference type="ARBA" id="ARBA00023136"/>
    </source>
</evidence>
<keyword evidence="2" id="KW-1003">Cell membrane</keyword>
<evidence type="ECO:0000256" key="6">
    <source>
        <dbReference type="ARBA" id="ARBA00038076"/>
    </source>
</evidence>
<proteinExistence type="inferred from homology"/>
<dbReference type="PANTHER" id="PTHR30572:SF4">
    <property type="entry name" value="ABC TRANSPORTER PERMEASE YTRF"/>
    <property type="match status" value="1"/>
</dbReference>
<keyword evidence="3 7" id="KW-0812">Transmembrane</keyword>
<accession>A0A6I0F7W4</accession>
<dbReference type="InterPro" id="IPR025857">
    <property type="entry name" value="MacB_PCD"/>
</dbReference>
<protein>
    <submittedName>
        <fullName evidence="10">FtsX-like permease family protein</fullName>
    </submittedName>
</protein>
<evidence type="ECO:0000313" key="10">
    <source>
        <dbReference type="EMBL" id="KAB3539031.1"/>
    </source>
</evidence>
<keyword evidence="11" id="KW-1185">Reference proteome</keyword>
<feature type="transmembrane region" description="Helical" evidence="7">
    <location>
        <begin position="20"/>
        <end position="40"/>
    </location>
</feature>
<feature type="transmembrane region" description="Helical" evidence="7">
    <location>
        <begin position="354"/>
        <end position="379"/>
    </location>
</feature>
<comment type="subcellular location">
    <subcellularLocation>
        <location evidence="1">Cell membrane</location>
        <topology evidence="1">Multi-pass membrane protein</topology>
    </subcellularLocation>
</comment>
<dbReference type="Pfam" id="PF12704">
    <property type="entry name" value="MacB_PCD"/>
    <property type="match status" value="1"/>
</dbReference>
<dbReference type="EMBL" id="WBZC01000003">
    <property type="protein sequence ID" value="KAB3539031.1"/>
    <property type="molecule type" value="Genomic_DNA"/>
</dbReference>
<dbReference type="InterPro" id="IPR050250">
    <property type="entry name" value="Macrolide_Exporter_MacB"/>
</dbReference>
<evidence type="ECO:0000313" key="11">
    <source>
        <dbReference type="Proteomes" id="UP000432715"/>
    </source>
</evidence>
<dbReference type="GO" id="GO:0022857">
    <property type="term" value="F:transmembrane transporter activity"/>
    <property type="evidence" value="ECO:0007669"/>
    <property type="project" value="TreeGrafter"/>
</dbReference>
<keyword evidence="5 7" id="KW-0472">Membrane</keyword>
<dbReference type="OrthoDB" id="9770036at2"/>
<evidence type="ECO:0000259" key="9">
    <source>
        <dbReference type="Pfam" id="PF12704"/>
    </source>
</evidence>
<comment type="caution">
    <text evidence="10">The sequence shown here is derived from an EMBL/GenBank/DDBJ whole genome shotgun (WGS) entry which is preliminary data.</text>
</comment>
<evidence type="ECO:0000256" key="2">
    <source>
        <dbReference type="ARBA" id="ARBA00022475"/>
    </source>
</evidence>
<dbReference type="AlphaFoldDB" id="A0A6I0F7W4"/>
<feature type="domain" description="MacB-like periplasmic core" evidence="9">
    <location>
        <begin position="19"/>
        <end position="238"/>
    </location>
</feature>
<evidence type="ECO:0000256" key="7">
    <source>
        <dbReference type="SAM" id="Phobius"/>
    </source>
</evidence>
<keyword evidence="4 7" id="KW-1133">Transmembrane helix</keyword>
<organism evidence="10 11">
    <name type="scientific">Alkaliphilus pronyensis</name>
    <dbReference type="NCBI Taxonomy" id="1482732"/>
    <lineage>
        <taxon>Bacteria</taxon>
        <taxon>Bacillati</taxon>
        <taxon>Bacillota</taxon>
        <taxon>Clostridia</taxon>
        <taxon>Peptostreptococcales</taxon>
        <taxon>Natronincolaceae</taxon>
        <taxon>Alkaliphilus</taxon>
    </lineage>
</organism>
<evidence type="ECO:0000259" key="8">
    <source>
        <dbReference type="Pfam" id="PF02687"/>
    </source>
</evidence>
<dbReference type="Pfam" id="PF02687">
    <property type="entry name" value="FtsX"/>
    <property type="match status" value="1"/>
</dbReference>
<dbReference type="GO" id="GO:0005886">
    <property type="term" value="C:plasma membrane"/>
    <property type="evidence" value="ECO:0007669"/>
    <property type="project" value="UniProtKB-SubCell"/>
</dbReference>
<dbReference type="PANTHER" id="PTHR30572">
    <property type="entry name" value="MEMBRANE COMPONENT OF TRANSPORTER-RELATED"/>
    <property type="match status" value="1"/>
</dbReference>
<reference evidence="10 11" key="1">
    <citation type="submission" date="2019-10" db="EMBL/GenBank/DDBJ databases">
        <title>Alkaliphilus serpentinus sp. nov. and Alkaliphilus pronyensis sp. nov., two novel anaerobic alkaliphilic species isolated from the serpentinized-hosted hydrothermal field of the Prony Bay (New Caledonia).</title>
        <authorList>
            <person name="Postec A."/>
        </authorList>
    </citation>
    <scope>NUCLEOTIDE SEQUENCE [LARGE SCALE GENOMIC DNA]</scope>
    <source>
        <strain evidence="10 11">LacV</strain>
    </source>
</reference>
<comment type="similarity">
    <text evidence="6">Belongs to the ABC-4 integral membrane protein family.</text>
</comment>
<name>A0A6I0F7W4_9FIRM</name>
<evidence type="ECO:0000256" key="1">
    <source>
        <dbReference type="ARBA" id="ARBA00004651"/>
    </source>
</evidence>
<sequence length="395" mass="43215">MIEYIITAFEVLKNNKLRSILTTFGIIIGVGSVVTIVSLGEGMVKTVEENYEPTLAVIEYDWSKLGSYLDYTWIEDINMLSRAFDDKVQGVSKQYKGGESFISGKTGGIASAYLMYATEDTLILEDETILKGRDFNDQDRYLSKRVTIIPSSLAIQIFGTDDVLGRTITFMNESYSIVGVLQDRFDPLRALDGIGSLPVFYLTDTIMLEREGFLHGGDAPIRVRVNEGEDVKTVMTDMVHFLKQAKNSEAYIYSTVTMDMEATNEILRLITMAVGAIAGISLFVGCIGVVNIMLVSVTERTREIGLRKAIGAKDTHIMYQFITEAVIVSLIGGIIGIIVGILGAWIMLDSMGMVTVISIQSIIISTVGAIIVGLISGIYPARKASKLDPVVALGH</sequence>
<feature type="domain" description="ABC3 transporter permease C-terminal" evidence="8">
    <location>
        <begin position="276"/>
        <end position="389"/>
    </location>
</feature>
<dbReference type="InterPro" id="IPR003838">
    <property type="entry name" value="ABC3_permease_C"/>
</dbReference>
<dbReference type="RefSeq" id="WP_151859710.1">
    <property type="nucleotide sequence ID" value="NZ_WBZC01000003.1"/>
</dbReference>
<dbReference type="Proteomes" id="UP000432715">
    <property type="component" value="Unassembled WGS sequence"/>
</dbReference>
<gene>
    <name evidence="10" type="ORF">F8154_00925</name>
</gene>
<evidence type="ECO:0000256" key="4">
    <source>
        <dbReference type="ARBA" id="ARBA00022989"/>
    </source>
</evidence>